<gene>
    <name evidence="1" type="ORF">DSCO28_58870</name>
</gene>
<dbReference type="KEGG" id="dov:DSCO28_58870"/>
<evidence type="ECO:0000313" key="2">
    <source>
        <dbReference type="Proteomes" id="UP000425960"/>
    </source>
</evidence>
<accession>A0A5K7ZYX0</accession>
<evidence type="ECO:0000313" key="1">
    <source>
        <dbReference type="EMBL" id="BBO85321.1"/>
    </source>
</evidence>
<protein>
    <submittedName>
        <fullName evidence="1">Uncharacterized protein</fullName>
    </submittedName>
</protein>
<dbReference type="EMBL" id="AP021876">
    <property type="protein sequence ID" value="BBO85321.1"/>
    <property type="molecule type" value="Genomic_DNA"/>
</dbReference>
<sequence>MFAEQLSEAIFPYEQRRDDHAGKDRTKCHIANLKSHIWYLKSFVLLVKRKNDGIVKLSTKKKDFKE</sequence>
<dbReference type="Proteomes" id="UP000425960">
    <property type="component" value="Chromosome"/>
</dbReference>
<name>A0A5K7ZYX0_9BACT</name>
<proteinExistence type="predicted"/>
<reference evidence="1 2" key="1">
    <citation type="submission" date="2019-11" db="EMBL/GenBank/DDBJ databases">
        <title>Comparative genomics of hydrocarbon-degrading Desulfosarcina strains.</title>
        <authorList>
            <person name="Watanabe M."/>
            <person name="Kojima H."/>
            <person name="Fukui M."/>
        </authorList>
    </citation>
    <scope>NUCLEOTIDE SEQUENCE [LARGE SCALE GENOMIC DNA]</scope>
    <source>
        <strain evidence="1 2">28bB2T</strain>
    </source>
</reference>
<dbReference type="AlphaFoldDB" id="A0A5K7ZYX0"/>
<organism evidence="1 2">
    <name type="scientific">Desulfosarcina ovata subsp. sediminis</name>
    <dbReference type="NCBI Taxonomy" id="885957"/>
    <lineage>
        <taxon>Bacteria</taxon>
        <taxon>Pseudomonadati</taxon>
        <taxon>Thermodesulfobacteriota</taxon>
        <taxon>Desulfobacteria</taxon>
        <taxon>Desulfobacterales</taxon>
        <taxon>Desulfosarcinaceae</taxon>
        <taxon>Desulfosarcina</taxon>
    </lineage>
</organism>